<evidence type="ECO:0000313" key="11">
    <source>
        <dbReference type="Proteomes" id="UP001381693"/>
    </source>
</evidence>
<dbReference type="InterPro" id="IPR013783">
    <property type="entry name" value="Ig-like_fold"/>
</dbReference>
<dbReference type="InterPro" id="IPR023608">
    <property type="entry name" value="Transglutaminase_animal"/>
</dbReference>
<dbReference type="Proteomes" id="UP001381693">
    <property type="component" value="Unassembled WGS sequence"/>
</dbReference>
<dbReference type="EC" id="2.3.2.13" evidence="6"/>
<feature type="active site" evidence="7">
    <location>
        <position position="279"/>
    </location>
</feature>
<comment type="similarity">
    <text evidence="1">Belongs to the transglutaminase superfamily. Transglutaminase family.</text>
</comment>
<dbReference type="PANTHER" id="PTHR11590:SF40">
    <property type="entry name" value="HEMOCYTE PROTEIN-GLUTAMINE GAMMA-GLUTAMYLTRANSFERASE-LIKE PROTEIN"/>
    <property type="match status" value="1"/>
</dbReference>
<dbReference type="Gene3D" id="3.90.260.10">
    <property type="entry name" value="Transglutaminase-like"/>
    <property type="match status" value="1"/>
</dbReference>
<dbReference type="GO" id="GO:0046872">
    <property type="term" value="F:metal ion binding"/>
    <property type="evidence" value="ECO:0007669"/>
    <property type="project" value="UniProtKB-KW"/>
</dbReference>
<proteinExistence type="inferred from homology"/>
<evidence type="ECO:0000256" key="3">
    <source>
        <dbReference type="ARBA" id="ARBA00022723"/>
    </source>
</evidence>
<dbReference type="InterPro" id="IPR038765">
    <property type="entry name" value="Papain-like_cys_pep_sf"/>
</dbReference>
<evidence type="ECO:0000256" key="6">
    <source>
        <dbReference type="ARBA" id="ARBA00024222"/>
    </source>
</evidence>
<dbReference type="Gene3D" id="2.60.40.10">
    <property type="entry name" value="Immunoglobulins"/>
    <property type="match status" value="1"/>
</dbReference>
<dbReference type="SUPFAM" id="SSF54001">
    <property type="entry name" value="Cysteine proteinases"/>
    <property type="match status" value="1"/>
</dbReference>
<keyword evidence="11" id="KW-1185">Reference proteome</keyword>
<keyword evidence="3 8" id="KW-0479">Metal-binding</keyword>
<feature type="active site" evidence="7">
    <location>
        <position position="346"/>
    </location>
</feature>
<dbReference type="InterPro" id="IPR014756">
    <property type="entry name" value="Ig_E-set"/>
</dbReference>
<dbReference type="PANTHER" id="PTHR11590">
    <property type="entry name" value="PROTEIN-GLUTAMINE GAMMA-GLUTAMYLTRANSFERASE"/>
    <property type="match status" value="1"/>
</dbReference>
<dbReference type="SMART" id="SM00460">
    <property type="entry name" value="TGc"/>
    <property type="match status" value="1"/>
</dbReference>
<evidence type="ECO:0000256" key="7">
    <source>
        <dbReference type="PIRSR" id="PIRSR000459-1"/>
    </source>
</evidence>
<organism evidence="10 11">
    <name type="scientific">Halocaridina rubra</name>
    <name type="common">Hawaiian red shrimp</name>
    <dbReference type="NCBI Taxonomy" id="373956"/>
    <lineage>
        <taxon>Eukaryota</taxon>
        <taxon>Metazoa</taxon>
        <taxon>Ecdysozoa</taxon>
        <taxon>Arthropoda</taxon>
        <taxon>Crustacea</taxon>
        <taxon>Multicrustacea</taxon>
        <taxon>Malacostraca</taxon>
        <taxon>Eumalacostraca</taxon>
        <taxon>Eucarida</taxon>
        <taxon>Decapoda</taxon>
        <taxon>Pleocyemata</taxon>
        <taxon>Caridea</taxon>
        <taxon>Atyoidea</taxon>
        <taxon>Atyidae</taxon>
        <taxon>Halocaridina</taxon>
    </lineage>
</organism>
<feature type="binding site" evidence="8">
    <location>
        <position position="409"/>
    </location>
    <ligand>
        <name>Ca(2+)</name>
        <dbReference type="ChEBI" id="CHEBI:29108"/>
    </ligand>
</feature>
<evidence type="ECO:0000256" key="4">
    <source>
        <dbReference type="ARBA" id="ARBA00022837"/>
    </source>
</evidence>
<comment type="cofactor">
    <cofactor evidence="8">
        <name>Ca(2+)</name>
        <dbReference type="ChEBI" id="CHEBI:29108"/>
    </cofactor>
    <text evidence="8">Binds 1 Ca(2+) ion per subunit.</text>
</comment>
<keyword evidence="5" id="KW-0012">Acyltransferase</keyword>
<dbReference type="SUPFAM" id="SSF81296">
    <property type="entry name" value="E set domains"/>
    <property type="match status" value="1"/>
</dbReference>
<evidence type="ECO:0000313" key="10">
    <source>
        <dbReference type="EMBL" id="KAK7066355.1"/>
    </source>
</evidence>
<dbReference type="Pfam" id="PF01841">
    <property type="entry name" value="Transglut_core"/>
    <property type="match status" value="1"/>
</dbReference>
<sequence>PLKIEAIDFRAKLNASSHHCEKYELLERQKNTSIIRRGGTFTIVVTFNQNCDLKKKHVFKLYFSFGSTPNIHNGTQAILESYGGTMFDKSHEEWDLRVVEVKGKEITFEVQIESDAAVGVWRVAAEVYERANTSARHLLRTDHHIYILFNPWNKNDATYLPDENQRQEYVLNDIGKVWVGSYPTARGRHWIFGQFDDVVLPACVLLLEKAGIKPEARGDPIRVSRGISRIVNSNDDNGVVFGRWDGNYSDGTAPTGWTGSISILEEYVRTQKPVKYGQCWVFAGVVNTVCRAIGLPSRVVTNLNSAHDTNASLTIDEYFTTDGEEYHYNFSGPVPQGSGDSIWNFHVWNDVWMTRPDLPPGHGGWQAIDATPQETSDGAFQCGPASHEAIRRGEIHLKYDVPFVLAEVNADVVHWQVDDSNKYGFKKLNSDSTRVGRQLLTKKIGDVASSGYANTDREEITPEYKPQEGTRAERITLYTAARRSRAARHAFRLPSEAQEDIEFSIEDIERVPMGDDFSITVKAKSYPTE</sequence>
<dbReference type="GO" id="GO:0003810">
    <property type="term" value="F:protein-glutamine gamma-glutamyltransferase activity"/>
    <property type="evidence" value="ECO:0007669"/>
    <property type="project" value="UniProtKB-EC"/>
</dbReference>
<dbReference type="AlphaFoldDB" id="A0AAN8ZZ89"/>
<dbReference type="FunFam" id="3.90.260.10:FF:000001">
    <property type="entry name" value="Protein-glutamine gamma-glutamyltransferase 2"/>
    <property type="match status" value="1"/>
</dbReference>
<name>A0AAN8ZZ89_HALRR</name>
<dbReference type="PIRSF" id="PIRSF000459">
    <property type="entry name" value="TGM_EBP42"/>
    <property type="match status" value="1"/>
</dbReference>
<gene>
    <name evidence="10" type="ORF">SK128_022863</name>
</gene>
<dbReference type="Pfam" id="PF00868">
    <property type="entry name" value="Transglut_N"/>
    <property type="match status" value="1"/>
</dbReference>
<evidence type="ECO:0000256" key="8">
    <source>
        <dbReference type="PIRSR" id="PIRSR000459-2"/>
    </source>
</evidence>
<accession>A0AAN8ZZ89</accession>
<evidence type="ECO:0000259" key="9">
    <source>
        <dbReference type="SMART" id="SM00460"/>
    </source>
</evidence>
<comment type="caution">
    <text evidence="10">The sequence shown here is derived from an EMBL/GenBank/DDBJ whole genome shotgun (WGS) entry which is preliminary data.</text>
</comment>
<dbReference type="InterPro" id="IPR002931">
    <property type="entry name" value="Transglutaminase-like"/>
</dbReference>
<feature type="domain" description="Transglutaminase-like" evidence="9">
    <location>
        <begin position="271"/>
        <end position="372"/>
    </location>
</feature>
<keyword evidence="4 8" id="KW-0106">Calcium</keyword>
<dbReference type="EMBL" id="JAXCGZ010019247">
    <property type="protein sequence ID" value="KAK7066355.1"/>
    <property type="molecule type" value="Genomic_DNA"/>
</dbReference>
<dbReference type="InterPro" id="IPR050779">
    <property type="entry name" value="Transglutaminase"/>
</dbReference>
<keyword evidence="2" id="KW-0808">Transferase</keyword>
<feature type="binding site" evidence="8">
    <location>
        <position position="411"/>
    </location>
    <ligand>
        <name>Ca(2+)</name>
        <dbReference type="ChEBI" id="CHEBI:29108"/>
    </ligand>
</feature>
<evidence type="ECO:0000256" key="1">
    <source>
        <dbReference type="ARBA" id="ARBA00005968"/>
    </source>
</evidence>
<feature type="binding site" evidence="8">
    <location>
        <position position="468"/>
    </location>
    <ligand>
        <name>Ca(2+)</name>
        <dbReference type="ChEBI" id="CHEBI:29108"/>
    </ligand>
</feature>
<evidence type="ECO:0000256" key="2">
    <source>
        <dbReference type="ARBA" id="ARBA00022679"/>
    </source>
</evidence>
<dbReference type="InterPro" id="IPR036985">
    <property type="entry name" value="Transglutaminase-like_sf"/>
</dbReference>
<evidence type="ECO:0000256" key="5">
    <source>
        <dbReference type="ARBA" id="ARBA00023315"/>
    </source>
</evidence>
<reference evidence="10 11" key="1">
    <citation type="submission" date="2023-11" db="EMBL/GenBank/DDBJ databases">
        <title>Halocaridina rubra genome assembly.</title>
        <authorList>
            <person name="Smith C."/>
        </authorList>
    </citation>
    <scope>NUCLEOTIDE SEQUENCE [LARGE SCALE GENOMIC DNA]</scope>
    <source>
        <strain evidence="10">EP-1</strain>
        <tissue evidence="10">Whole</tissue>
    </source>
</reference>
<feature type="active site" evidence="7">
    <location>
        <position position="369"/>
    </location>
</feature>
<dbReference type="InterPro" id="IPR001102">
    <property type="entry name" value="Transglutaminase_N"/>
</dbReference>
<protein>
    <recommendedName>
        <fullName evidence="6">protein-glutamine gamma-glutamyltransferase</fullName>
        <ecNumber evidence="6">2.3.2.13</ecNumber>
    </recommendedName>
</protein>
<feature type="non-terminal residue" evidence="10">
    <location>
        <position position="1"/>
    </location>
</feature>
<feature type="binding site" evidence="8">
    <location>
        <position position="473"/>
    </location>
    <ligand>
        <name>Ca(2+)</name>
        <dbReference type="ChEBI" id="CHEBI:29108"/>
    </ligand>
</feature>